<evidence type="ECO:0000256" key="10">
    <source>
        <dbReference type="ARBA" id="ARBA00023239"/>
    </source>
</evidence>
<dbReference type="CDD" id="cd01335">
    <property type="entry name" value="Radical_SAM"/>
    <property type="match status" value="1"/>
</dbReference>
<dbReference type="SMART" id="SM00729">
    <property type="entry name" value="Elp3"/>
    <property type="match status" value="1"/>
</dbReference>
<reference evidence="14 15" key="1">
    <citation type="journal article" date="2013" name="Genome Announc.">
        <title>Draft genome sequences for three mercury-methylating, sulfate-reducing bacteria.</title>
        <authorList>
            <person name="Brown S.D."/>
            <person name="Hurt R.A.Jr."/>
            <person name="Gilmour C.C."/>
            <person name="Elias D.A."/>
        </authorList>
    </citation>
    <scope>NUCLEOTIDE SEQUENCE [LARGE SCALE GENOMIC DNA]</scope>
    <source>
        <strain evidence="14 15">DSM 2059</strain>
    </source>
</reference>
<evidence type="ECO:0000256" key="7">
    <source>
        <dbReference type="ARBA" id="ARBA00023014"/>
    </source>
</evidence>
<evidence type="ECO:0000256" key="1">
    <source>
        <dbReference type="ARBA" id="ARBA00012167"/>
    </source>
</evidence>
<keyword evidence="4 12" id="KW-0479">Metal-binding</keyword>
<dbReference type="InterPro" id="IPR040064">
    <property type="entry name" value="MoaA-like"/>
</dbReference>
<dbReference type="SFLD" id="SFLDS00029">
    <property type="entry name" value="Radical_SAM"/>
    <property type="match status" value="1"/>
</dbReference>
<comment type="function">
    <text evidence="12">Catalyzes the cyclization of GTP to (8S)-3',8-cyclo-7,8-dihydroguanosine 5'-triphosphate.</text>
</comment>
<evidence type="ECO:0000256" key="5">
    <source>
        <dbReference type="ARBA" id="ARBA00022741"/>
    </source>
</evidence>
<dbReference type="STRING" id="897.B2D07_05775"/>
<dbReference type="GO" id="GO:0005525">
    <property type="term" value="F:GTP binding"/>
    <property type="evidence" value="ECO:0007669"/>
    <property type="project" value="UniProtKB-UniRule"/>
</dbReference>
<keyword evidence="10 12" id="KW-0456">Lyase</keyword>
<comment type="subunit">
    <text evidence="12">Monomer and homodimer.</text>
</comment>
<keyword evidence="9 12" id="KW-0501">Molybdenum cofactor biosynthesis</keyword>
<evidence type="ECO:0000256" key="12">
    <source>
        <dbReference type="HAMAP-Rule" id="MF_01225"/>
    </source>
</evidence>
<feature type="binding site" evidence="12">
    <location>
        <position position="167"/>
    </location>
    <ligand>
        <name>GTP</name>
        <dbReference type="ChEBI" id="CHEBI:37565"/>
    </ligand>
</feature>
<dbReference type="AlphaFoldDB" id="S7UXS7"/>
<feature type="binding site" evidence="12">
    <location>
        <position position="281"/>
    </location>
    <ligand>
        <name>[4Fe-4S] cluster</name>
        <dbReference type="ChEBI" id="CHEBI:49883"/>
        <label>2</label>
        <note>4Fe-4S-substrate</note>
    </ligand>
</feature>
<dbReference type="PROSITE" id="PS51918">
    <property type="entry name" value="RADICAL_SAM"/>
    <property type="match status" value="1"/>
</dbReference>
<dbReference type="InterPro" id="IPR050105">
    <property type="entry name" value="MoCo_biosynth_MoaA/MoaC"/>
</dbReference>
<dbReference type="GO" id="GO:0051539">
    <property type="term" value="F:4 iron, 4 sulfur cluster binding"/>
    <property type="evidence" value="ECO:0007669"/>
    <property type="project" value="UniProtKB-UniRule"/>
</dbReference>
<feature type="binding site" evidence="12">
    <location>
        <begin position="269"/>
        <end position="271"/>
    </location>
    <ligand>
        <name>GTP</name>
        <dbReference type="ChEBI" id="CHEBI:37565"/>
    </ligand>
</feature>
<feature type="binding site" evidence="12">
    <location>
        <position position="38"/>
    </location>
    <ligand>
        <name>[4Fe-4S] cluster</name>
        <dbReference type="ChEBI" id="CHEBI:49883"/>
        <label>1</label>
        <note>4Fe-4S-S-AdoMet</note>
    </ligand>
</feature>
<feature type="binding site" evidence="12">
    <location>
        <position position="75"/>
    </location>
    <ligand>
        <name>GTP</name>
        <dbReference type="ChEBI" id="CHEBI:37565"/>
    </ligand>
</feature>
<evidence type="ECO:0000313" key="14">
    <source>
        <dbReference type="EMBL" id="EPR39044.1"/>
    </source>
</evidence>
<dbReference type="Pfam" id="PF04055">
    <property type="entry name" value="Radical_SAM"/>
    <property type="match status" value="1"/>
</dbReference>
<dbReference type="InterPro" id="IPR013785">
    <property type="entry name" value="Aldolase_TIM"/>
</dbReference>
<dbReference type="UniPathway" id="UPA00344"/>
<comment type="pathway">
    <text evidence="12">Cofactor biosynthesis; molybdopterin biosynthesis.</text>
</comment>
<organism evidence="14 15">
    <name type="scientific">Desulfococcus multivorans DSM 2059</name>
    <dbReference type="NCBI Taxonomy" id="1121405"/>
    <lineage>
        <taxon>Bacteria</taxon>
        <taxon>Pseudomonadati</taxon>
        <taxon>Thermodesulfobacteriota</taxon>
        <taxon>Desulfobacteria</taxon>
        <taxon>Desulfobacterales</taxon>
        <taxon>Desulfococcaceae</taxon>
        <taxon>Desulfococcus</taxon>
    </lineage>
</organism>
<keyword evidence="7 12" id="KW-0411">Iron-sulfur</keyword>
<dbReference type="GO" id="GO:0061798">
    <property type="term" value="F:GTP 3',8'-cyclase activity"/>
    <property type="evidence" value="ECO:0007669"/>
    <property type="project" value="UniProtKB-UniRule"/>
</dbReference>
<proteinExistence type="inferred from homology"/>
<evidence type="ECO:0000256" key="2">
    <source>
        <dbReference type="ARBA" id="ARBA00022485"/>
    </source>
</evidence>
<feature type="binding site" evidence="12">
    <location>
        <position position="31"/>
    </location>
    <ligand>
        <name>[4Fe-4S] cluster</name>
        <dbReference type="ChEBI" id="CHEBI:49883"/>
        <label>1</label>
        <note>4Fe-4S-S-AdoMet</note>
    </ligand>
</feature>
<dbReference type="SFLD" id="SFLDG01383">
    <property type="entry name" value="cyclic_pyranopterin_phosphate"/>
    <property type="match status" value="1"/>
</dbReference>
<accession>S7UXS7</accession>
<dbReference type="Gene3D" id="3.20.20.70">
    <property type="entry name" value="Aldolase class I"/>
    <property type="match status" value="1"/>
</dbReference>
<dbReference type="SFLD" id="SFLDG01386">
    <property type="entry name" value="main_SPASM_domain-containing"/>
    <property type="match status" value="1"/>
</dbReference>
<dbReference type="InterPro" id="IPR013483">
    <property type="entry name" value="MoaA"/>
</dbReference>
<evidence type="ECO:0000256" key="11">
    <source>
        <dbReference type="ARBA" id="ARBA00048697"/>
    </source>
</evidence>
<dbReference type="Proteomes" id="UP000014977">
    <property type="component" value="Unassembled WGS sequence"/>
</dbReference>
<comment type="caution">
    <text evidence="14">The sequence shown here is derived from an EMBL/GenBank/DDBJ whole genome shotgun (WGS) entry which is preliminary data.</text>
</comment>
<dbReference type="GO" id="GO:0061799">
    <property type="term" value="F:cyclic pyranopterin monophosphate synthase activity"/>
    <property type="evidence" value="ECO:0007669"/>
    <property type="project" value="TreeGrafter"/>
</dbReference>
<feature type="binding site" evidence="12">
    <location>
        <position position="106"/>
    </location>
    <ligand>
        <name>GTP</name>
        <dbReference type="ChEBI" id="CHEBI:37565"/>
    </ligand>
</feature>
<dbReference type="EMBL" id="ATHJ01000094">
    <property type="protein sequence ID" value="EPR39044.1"/>
    <property type="molecule type" value="Genomic_DNA"/>
</dbReference>
<feature type="binding site" evidence="12">
    <location>
        <position position="201"/>
    </location>
    <ligand>
        <name>S-adenosyl-L-methionine</name>
        <dbReference type="ChEBI" id="CHEBI:59789"/>
    </ligand>
</feature>
<dbReference type="CDD" id="cd21117">
    <property type="entry name" value="Twitch_MoaA"/>
    <property type="match status" value="1"/>
</dbReference>
<feature type="binding site" evidence="12">
    <location>
        <position position="35"/>
    </location>
    <ligand>
        <name>[4Fe-4S] cluster</name>
        <dbReference type="ChEBI" id="CHEBI:49883"/>
        <label>1</label>
        <note>4Fe-4S-S-AdoMet</note>
    </ligand>
</feature>
<dbReference type="PROSITE" id="PS01305">
    <property type="entry name" value="MOAA_NIFB_PQQE"/>
    <property type="match status" value="1"/>
</dbReference>
<name>S7UXS7_DESML</name>
<feature type="binding site" evidence="12">
    <location>
        <position position="37"/>
    </location>
    <ligand>
        <name>S-adenosyl-L-methionine</name>
        <dbReference type="ChEBI" id="CHEBI:59789"/>
    </ligand>
</feature>
<comment type="similarity">
    <text evidence="12">Belongs to the radical SAM superfamily. MoaA family.</text>
</comment>
<dbReference type="SFLD" id="SFLDG01067">
    <property type="entry name" value="SPASM/twitch_domain_containing"/>
    <property type="match status" value="1"/>
</dbReference>
<protein>
    <recommendedName>
        <fullName evidence="1 12">GTP 3',8-cyclase</fullName>
        <ecNumber evidence="1 12">4.1.99.22</ecNumber>
    </recommendedName>
    <alternativeName>
        <fullName evidence="12">Molybdenum cofactor biosynthesis protein A</fullName>
    </alternativeName>
</protein>
<dbReference type="PANTHER" id="PTHR22960:SF0">
    <property type="entry name" value="MOLYBDENUM COFACTOR BIOSYNTHESIS PROTEIN 1"/>
    <property type="match status" value="1"/>
</dbReference>
<feature type="binding site" evidence="12">
    <location>
        <position position="130"/>
    </location>
    <ligand>
        <name>S-adenosyl-L-methionine</name>
        <dbReference type="ChEBI" id="CHEBI:59789"/>
    </ligand>
</feature>
<evidence type="ECO:0000256" key="3">
    <source>
        <dbReference type="ARBA" id="ARBA00022691"/>
    </source>
</evidence>
<dbReference type="HAMAP" id="MF_01225_B">
    <property type="entry name" value="MoaA_B"/>
    <property type="match status" value="1"/>
</dbReference>
<keyword evidence="5 12" id="KW-0547">Nucleotide-binding</keyword>
<feature type="domain" description="Radical SAM core" evidence="13">
    <location>
        <begin position="15"/>
        <end position="240"/>
    </location>
</feature>
<dbReference type="PATRIC" id="fig|1121405.3.peg.2856"/>
<evidence type="ECO:0000259" key="13">
    <source>
        <dbReference type="PROSITE" id="PS51918"/>
    </source>
</evidence>
<comment type="cofactor">
    <cofactor evidence="12">
        <name>[4Fe-4S] cluster</name>
        <dbReference type="ChEBI" id="CHEBI:49883"/>
    </cofactor>
    <text evidence="12">Binds 2 [4Fe-4S] clusters. Binds 1 [4Fe-4S] cluster coordinated with 3 cysteines and an exchangeable S-adenosyl-L-methionine and 1 [4Fe-4S] cluster coordinated with 3 cysteines and the GTP-derived substrate.</text>
</comment>
<feature type="binding site" evidence="12">
    <location>
        <position position="24"/>
    </location>
    <ligand>
        <name>GTP</name>
        <dbReference type="ChEBI" id="CHEBI:37565"/>
    </ligand>
</feature>
<evidence type="ECO:0000256" key="6">
    <source>
        <dbReference type="ARBA" id="ARBA00023004"/>
    </source>
</evidence>
<dbReference type="NCBIfam" id="TIGR02666">
    <property type="entry name" value="moaA"/>
    <property type="match status" value="1"/>
</dbReference>
<dbReference type="EC" id="4.1.99.22" evidence="1 12"/>
<evidence type="ECO:0000256" key="8">
    <source>
        <dbReference type="ARBA" id="ARBA00023134"/>
    </source>
</evidence>
<keyword evidence="8 12" id="KW-0342">GTP-binding</keyword>
<feature type="binding site" evidence="12">
    <location>
        <position position="267"/>
    </location>
    <ligand>
        <name>[4Fe-4S] cluster</name>
        <dbReference type="ChEBI" id="CHEBI:49883"/>
        <label>2</label>
        <note>4Fe-4S-substrate</note>
    </ligand>
</feature>
<keyword evidence="15" id="KW-1185">Reference proteome</keyword>
<sequence length="337" mass="38389">MKGRRIVKHPRLIDSFNRNLTYLRVSITDRCNLRCMYCVPPRALIPRLAHSEVLRYEEILRIVRIGVQLGITKIRVTGGEPLVRKGVYDFLAELGRIEGLKDISLTTNGVLLKDNLARIQNAGIKRLNVSLDSLYPERFERITGYDCFSRVWEGIEAAHSMGFSPIKINTVAMKGINDDELINIAKLSFTYPFHMRFIEYMPIGDHHLDRNVRILAPEIIERISPLGELVPIRRDIDGGPAERYRFRDAQGEIGIIQPLSNHFCHLCNRLRLTAGGQLRPCLLSDRQEDLKGIIRKGCLDGDIVKLFLQAVRFKPMEHHVDTGEPEEIRATMSSIGG</sequence>
<dbReference type="NCBIfam" id="NF001199">
    <property type="entry name" value="PRK00164.2-1"/>
    <property type="match status" value="1"/>
</dbReference>
<keyword evidence="2 12" id="KW-0004">4Fe-4S</keyword>
<dbReference type="SUPFAM" id="SSF102114">
    <property type="entry name" value="Radical SAM enzymes"/>
    <property type="match status" value="1"/>
</dbReference>
<dbReference type="InterPro" id="IPR058240">
    <property type="entry name" value="rSAM_sf"/>
</dbReference>
<evidence type="ECO:0000313" key="15">
    <source>
        <dbReference type="Proteomes" id="UP000014977"/>
    </source>
</evidence>
<dbReference type="InterPro" id="IPR007197">
    <property type="entry name" value="rSAM"/>
</dbReference>
<dbReference type="Pfam" id="PF06463">
    <property type="entry name" value="Mob_synth_C"/>
    <property type="match status" value="1"/>
</dbReference>
<dbReference type="eggNOG" id="COG2896">
    <property type="taxonomic scope" value="Bacteria"/>
</dbReference>
<evidence type="ECO:0000256" key="4">
    <source>
        <dbReference type="ARBA" id="ARBA00022723"/>
    </source>
</evidence>
<dbReference type="GO" id="GO:0006777">
    <property type="term" value="P:Mo-molybdopterin cofactor biosynthetic process"/>
    <property type="evidence" value="ECO:0007669"/>
    <property type="project" value="UniProtKB-UniRule"/>
</dbReference>
<evidence type="ECO:0000256" key="9">
    <source>
        <dbReference type="ARBA" id="ARBA00023150"/>
    </source>
</evidence>
<comment type="catalytic activity">
    <reaction evidence="11 12">
        <text>GTP + AH2 + S-adenosyl-L-methionine = (8S)-3',8-cyclo-7,8-dihydroguanosine 5'-triphosphate + 5'-deoxyadenosine + L-methionine + A + H(+)</text>
        <dbReference type="Rhea" id="RHEA:49576"/>
        <dbReference type="ChEBI" id="CHEBI:13193"/>
        <dbReference type="ChEBI" id="CHEBI:15378"/>
        <dbReference type="ChEBI" id="CHEBI:17319"/>
        <dbReference type="ChEBI" id="CHEBI:17499"/>
        <dbReference type="ChEBI" id="CHEBI:37565"/>
        <dbReference type="ChEBI" id="CHEBI:57844"/>
        <dbReference type="ChEBI" id="CHEBI:59789"/>
        <dbReference type="ChEBI" id="CHEBI:131766"/>
        <dbReference type="EC" id="4.1.99.22"/>
    </reaction>
</comment>
<dbReference type="InterPro" id="IPR000385">
    <property type="entry name" value="MoaA_NifB_PqqE_Fe-S-bd_CS"/>
</dbReference>
<dbReference type="InterPro" id="IPR010505">
    <property type="entry name" value="MoaA_twitch"/>
</dbReference>
<keyword evidence="6 12" id="KW-0408">Iron</keyword>
<feature type="binding site" evidence="12">
    <location>
        <position position="264"/>
    </location>
    <ligand>
        <name>[4Fe-4S] cluster</name>
        <dbReference type="ChEBI" id="CHEBI:49883"/>
        <label>2</label>
        <note>4Fe-4S-substrate</note>
    </ligand>
</feature>
<feature type="binding site" evidence="12">
    <location>
        <position position="79"/>
    </location>
    <ligand>
        <name>S-adenosyl-L-methionine</name>
        <dbReference type="ChEBI" id="CHEBI:59789"/>
    </ligand>
</feature>
<gene>
    <name evidence="12" type="primary">moaA</name>
    <name evidence="14" type="ORF">dsmv_0454</name>
</gene>
<keyword evidence="3 12" id="KW-0949">S-adenosyl-L-methionine</keyword>
<dbReference type="GO" id="GO:0046872">
    <property type="term" value="F:metal ion binding"/>
    <property type="evidence" value="ECO:0007669"/>
    <property type="project" value="UniProtKB-KW"/>
</dbReference>
<dbReference type="PANTHER" id="PTHR22960">
    <property type="entry name" value="MOLYBDOPTERIN COFACTOR SYNTHESIS PROTEIN A"/>
    <property type="match status" value="1"/>
</dbReference>
<dbReference type="GO" id="GO:1904047">
    <property type="term" value="F:S-adenosyl-L-methionine binding"/>
    <property type="evidence" value="ECO:0007669"/>
    <property type="project" value="UniProtKB-UniRule"/>
</dbReference>
<dbReference type="InterPro" id="IPR006638">
    <property type="entry name" value="Elp3/MiaA/NifB-like_rSAM"/>
</dbReference>